<protein>
    <submittedName>
        <fullName evidence="1">Uncharacterized protein</fullName>
    </submittedName>
</protein>
<keyword evidence="2" id="KW-1185">Reference proteome</keyword>
<proteinExistence type="predicted"/>
<dbReference type="Proteomes" id="UP000054217">
    <property type="component" value="Unassembled WGS sequence"/>
</dbReference>
<dbReference type="EMBL" id="KN831965">
    <property type="protein sequence ID" value="KIO05775.1"/>
    <property type="molecule type" value="Genomic_DNA"/>
</dbReference>
<reference evidence="1 2" key="1">
    <citation type="submission" date="2014-04" db="EMBL/GenBank/DDBJ databases">
        <authorList>
            <consortium name="DOE Joint Genome Institute"/>
            <person name="Kuo A."/>
            <person name="Kohler A."/>
            <person name="Costa M.D."/>
            <person name="Nagy L.G."/>
            <person name="Floudas D."/>
            <person name="Copeland A."/>
            <person name="Barry K.W."/>
            <person name="Cichocki N."/>
            <person name="Veneault-Fourrey C."/>
            <person name="LaButti K."/>
            <person name="Lindquist E.A."/>
            <person name="Lipzen A."/>
            <person name="Lundell T."/>
            <person name="Morin E."/>
            <person name="Murat C."/>
            <person name="Sun H."/>
            <person name="Tunlid A."/>
            <person name="Henrissat B."/>
            <person name="Grigoriev I.V."/>
            <person name="Hibbett D.S."/>
            <person name="Martin F."/>
            <person name="Nordberg H.P."/>
            <person name="Cantor M.N."/>
            <person name="Hua S.X."/>
        </authorList>
    </citation>
    <scope>NUCLEOTIDE SEQUENCE [LARGE SCALE GENOMIC DNA]</scope>
    <source>
        <strain evidence="1 2">Marx 270</strain>
    </source>
</reference>
<organism evidence="1 2">
    <name type="scientific">Pisolithus tinctorius Marx 270</name>
    <dbReference type="NCBI Taxonomy" id="870435"/>
    <lineage>
        <taxon>Eukaryota</taxon>
        <taxon>Fungi</taxon>
        <taxon>Dikarya</taxon>
        <taxon>Basidiomycota</taxon>
        <taxon>Agaricomycotina</taxon>
        <taxon>Agaricomycetes</taxon>
        <taxon>Agaricomycetidae</taxon>
        <taxon>Boletales</taxon>
        <taxon>Sclerodermatineae</taxon>
        <taxon>Pisolithaceae</taxon>
        <taxon>Pisolithus</taxon>
    </lineage>
</organism>
<gene>
    <name evidence="1" type="ORF">M404DRAFT_999509</name>
</gene>
<sequence length="58" mass="6902">MNSSDLFLVKASGRKSGSPRWWETDVTFVDMYVVLWYIQMQSPSAYRCKFDRKFQVSQ</sequence>
<accession>A0A0C3NY76</accession>
<name>A0A0C3NY76_PISTI</name>
<dbReference type="HOGENOM" id="CLU_2980062_0_0_1"/>
<reference evidence="2" key="2">
    <citation type="submission" date="2015-01" db="EMBL/GenBank/DDBJ databases">
        <title>Evolutionary Origins and Diversification of the Mycorrhizal Mutualists.</title>
        <authorList>
            <consortium name="DOE Joint Genome Institute"/>
            <consortium name="Mycorrhizal Genomics Consortium"/>
            <person name="Kohler A."/>
            <person name="Kuo A."/>
            <person name="Nagy L.G."/>
            <person name="Floudas D."/>
            <person name="Copeland A."/>
            <person name="Barry K.W."/>
            <person name="Cichocki N."/>
            <person name="Veneault-Fourrey C."/>
            <person name="LaButti K."/>
            <person name="Lindquist E.A."/>
            <person name="Lipzen A."/>
            <person name="Lundell T."/>
            <person name="Morin E."/>
            <person name="Murat C."/>
            <person name="Riley R."/>
            <person name="Ohm R."/>
            <person name="Sun H."/>
            <person name="Tunlid A."/>
            <person name="Henrissat B."/>
            <person name="Grigoriev I.V."/>
            <person name="Hibbett D.S."/>
            <person name="Martin F."/>
        </authorList>
    </citation>
    <scope>NUCLEOTIDE SEQUENCE [LARGE SCALE GENOMIC DNA]</scope>
    <source>
        <strain evidence="2">Marx 270</strain>
    </source>
</reference>
<dbReference type="InParanoid" id="A0A0C3NY76"/>
<dbReference type="AlphaFoldDB" id="A0A0C3NY76"/>
<evidence type="ECO:0000313" key="2">
    <source>
        <dbReference type="Proteomes" id="UP000054217"/>
    </source>
</evidence>
<evidence type="ECO:0000313" key="1">
    <source>
        <dbReference type="EMBL" id="KIO05775.1"/>
    </source>
</evidence>